<dbReference type="Proteomes" id="UP000000757">
    <property type="component" value="Chromosome"/>
</dbReference>
<evidence type="ECO:0000313" key="3">
    <source>
        <dbReference type="Proteomes" id="UP000000757"/>
    </source>
</evidence>
<proteinExistence type="predicted"/>
<accession>A0R4E5</accession>
<gene>
    <name evidence="2" type="ordered locus">MSMEG_5805</name>
</gene>
<reference evidence="2 3" key="1">
    <citation type="submission" date="2006-10" db="EMBL/GenBank/DDBJ databases">
        <authorList>
            <person name="Fleischmann R.D."/>
            <person name="Dodson R.J."/>
            <person name="Haft D.H."/>
            <person name="Merkel J.S."/>
            <person name="Nelson W.C."/>
            <person name="Fraser C.M."/>
        </authorList>
    </citation>
    <scope>NUCLEOTIDE SEQUENCE [LARGE SCALE GENOMIC DNA]</scope>
    <source>
        <strain evidence="3">ATCC 700084 / mc(2)155</strain>
    </source>
</reference>
<feature type="compositionally biased region" description="Low complexity" evidence="1">
    <location>
        <begin position="7"/>
        <end position="18"/>
    </location>
</feature>
<dbReference type="KEGG" id="msm:MSMEG_5805"/>
<keyword evidence="3" id="KW-1185">Reference proteome</keyword>
<dbReference type="EMBL" id="CP000480">
    <property type="protein sequence ID" value="ABK72028.1"/>
    <property type="molecule type" value="Genomic_DNA"/>
</dbReference>
<protein>
    <submittedName>
        <fullName evidence="2">Uncharacterized protein</fullName>
    </submittedName>
</protein>
<organism evidence="2 3">
    <name type="scientific">Mycolicibacterium smegmatis (strain ATCC 700084 / mc(2)155)</name>
    <name type="common">Mycobacterium smegmatis</name>
    <dbReference type="NCBI Taxonomy" id="246196"/>
    <lineage>
        <taxon>Bacteria</taxon>
        <taxon>Bacillati</taxon>
        <taxon>Actinomycetota</taxon>
        <taxon>Actinomycetes</taxon>
        <taxon>Mycobacteriales</taxon>
        <taxon>Mycobacteriaceae</taxon>
        <taxon>Mycolicibacterium</taxon>
    </lineage>
</organism>
<evidence type="ECO:0000256" key="1">
    <source>
        <dbReference type="SAM" id="MobiDB-lite"/>
    </source>
</evidence>
<sequence length="48" mass="4946">MNRAGDVTVTHTSSPTVTIARSPEGISPIRRTGGSEAHGESGFDHGDP</sequence>
<evidence type="ECO:0000313" key="2">
    <source>
        <dbReference type="EMBL" id="ABK72028.1"/>
    </source>
</evidence>
<dbReference type="STRING" id="246196.MSMEG_5805"/>
<name>A0R4E5_MYCS2</name>
<feature type="compositionally biased region" description="Basic and acidic residues" evidence="1">
    <location>
        <begin position="37"/>
        <end position="48"/>
    </location>
</feature>
<dbReference type="AlphaFoldDB" id="A0R4E5"/>
<feature type="region of interest" description="Disordered" evidence="1">
    <location>
        <begin position="1"/>
        <end position="48"/>
    </location>
</feature>
<dbReference type="OrthoDB" id="9904151at2"/>